<dbReference type="Proteomes" id="UP001501204">
    <property type="component" value="Unassembled WGS sequence"/>
</dbReference>
<comment type="caution">
    <text evidence="2">The sequence shown here is derived from an EMBL/GenBank/DDBJ whole genome shotgun (WGS) entry which is preliminary data.</text>
</comment>
<proteinExistence type="predicted"/>
<reference evidence="2 3" key="1">
    <citation type="journal article" date="2019" name="Int. J. Syst. Evol. Microbiol.">
        <title>The Global Catalogue of Microorganisms (GCM) 10K type strain sequencing project: providing services to taxonomists for standard genome sequencing and annotation.</title>
        <authorList>
            <consortium name="The Broad Institute Genomics Platform"/>
            <consortium name="The Broad Institute Genome Sequencing Center for Infectious Disease"/>
            <person name="Wu L."/>
            <person name="Ma J."/>
        </authorList>
    </citation>
    <scope>NUCLEOTIDE SEQUENCE [LARGE SCALE GENOMIC DNA]</scope>
    <source>
        <strain evidence="2 3">JCM 14735</strain>
    </source>
</reference>
<sequence length="65" mass="7008">MDNFHPWNYGPAGLADRPLTSHGAARPAQDASVLTMCPDSSTPVDNFLHGLCTQRGGRRGNRSVE</sequence>
<feature type="region of interest" description="Disordered" evidence="1">
    <location>
        <begin position="1"/>
        <end position="28"/>
    </location>
</feature>
<evidence type="ECO:0000313" key="2">
    <source>
        <dbReference type="EMBL" id="GAA1754543.1"/>
    </source>
</evidence>
<name>A0ABN2KF46_9MICC</name>
<accession>A0ABN2KF46</accession>
<gene>
    <name evidence="2" type="ORF">GCM10009767_12190</name>
</gene>
<organism evidence="2 3">
    <name type="scientific">Kocuria aegyptia</name>
    <dbReference type="NCBI Taxonomy" id="330943"/>
    <lineage>
        <taxon>Bacteria</taxon>
        <taxon>Bacillati</taxon>
        <taxon>Actinomycetota</taxon>
        <taxon>Actinomycetes</taxon>
        <taxon>Micrococcales</taxon>
        <taxon>Micrococcaceae</taxon>
        <taxon>Kocuria</taxon>
    </lineage>
</organism>
<protein>
    <submittedName>
        <fullName evidence="2">Uncharacterized protein</fullName>
    </submittedName>
</protein>
<dbReference type="EMBL" id="BAAAOA010000014">
    <property type="protein sequence ID" value="GAA1754543.1"/>
    <property type="molecule type" value="Genomic_DNA"/>
</dbReference>
<evidence type="ECO:0000256" key="1">
    <source>
        <dbReference type="SAM" id="MobiDB-lite"/>
    </source>
</evidence>
<evidence type="ECO:0000313" key="3">
    <source>
        <dbReference type="Proteomes" id="UP001501204"/>
    </source>
</evidence>
<keyword evidence="3" id="KW-1185">Reference proteome</keyword>